<dbReference type="Proteomes" id="UP001385951">
    <property type="component" value="Unassembled WGS sequence"/>
</dbReference>
<dbReference type="PANTHER" id="PTHR31431:SF1">
    <property type="entry name" value="NUCLEOPORIN NUP188"/>
    <property type="match status" value="1"/>
</dbReference>
<dbReference type="GO" id="GO:0006606">
    <property type="term" value="P:protein import into nucleus"/>
    <property type="evidence" value="ECO:0007669"/>
    <property type="project" value="TreeGrafter"/>
</dbReference>
<organism evidence="2 3">
    <name type="scientific">Cerrena zonata</name>
    <dbReference type="NCBI Taxonomy" id="2478898"/>
    <lineage>
        <taxon>Eukaryota</taxon>
        <taxon>Fungi</taxon>
        <taxon>Dikarya</taxon>
        <taxon>Basidiomycota</taxon>
        <taxon>Agaricomycotina</taxon>
        <taxon>Agaricomycetes</taxon>
        <taxon>Polyporales</taxon>
        <taxon>Cerrenaceae</taxon>
        <taxon>Cerrena</taxon>
    </lineage>
</organism>
<gene>
    <name evidence="2" type="ORF">QCA50_000707</name>
</gene>
<protein>
    <recommendedName>
        <fullName evidence="1">Nucleoporin Nup188 N-terminal domain-containing protein</fullName>
    </recommendedName>
</protein>
<dbReference type="AlphaFoldDB" id="A0AAW0GXR8"/>
<evidence type="ECO:0000313" key="3">
    <source>
        <dbReference type="Proteomes" id="UP001385951"/>
    </source>
</evidence>
<dbReference type="GO" id="GO:0044611">
    <property type="term" value="C:nuclear pore inner ring"/>
    <property type="evidence" value="ECO:0007669"/>
    <property type="project" value="TreeGrafter"/>
</dbReference>
<dbReference type="GO" id="GO:0017056">
    <property type="term" value="F:structural constituent of nuclear pore"/>
    <property type="evidence" value="ECO:0007669"/>
    <property type="project" value="InterPro"/>
</dbReference>
<comment type="caution">
    <text evidence="2">The sequence shown here is derived from an EMBL/GenBank/DDBJ whole genome shotgun (WGS) entry which is preliminary data.</text>
</comment>
<feature type="domain" description="Nucleoporin Nup188 N-terminal" evidence="1">
    <location>
        <begin position="35"/>
        <end position="338"/>
    </location>
</feature>
<keyword evidence="3" id="KW-1185">Reference proteome</keyword>
<evidence type="ECO:0000313" key="2">
    <source>
        <dbReference type="EMBL" id="KAK7696065.1"/>
    </source>
</evidence>
<reference evidence="2 3" key="1">
    <citation type="submission" date="2022-09" db="EMBL/GenBank/DDBJ databases">
        <authorList>
            <person name="Palmer J.M."/>
        </authorList>
    </citation>
    <scope>NUCLEOTIDE SEQUENCE [LARGE SCALE GENOMIC DNA]</scope>
    <source>
        <strain evidence="2 3">DSM 7382</strain>
    </source>
</reference>
<name>A0AAW0GXR8_9APHY</name>
<proteinExistence type="predicted"/>
<sequence length="762" mass="84874">MSGESSKRSSLIDITYQNLHTYLANRLEGTTLPEVSDYLKHRVDQLQNLSHPFGTPSDASKKKVESGSVALRDGTIIRVENDNKEYVFAISKEFRIDEVEALILLRSFLYNEGLPPSDEPQLLIEELLRHFTPFYYSERLYAVRVLIPFLSSSDTQVKKLAVEYVPKIAPDPKTWALKLLSEYLRRTQESLPENMDNEPKKASLWVKENAKVQLVLLEVLFWSMWENVPASGPVVYRFLEVAYATNMGSVQQNGNLLLDDEGVQLQQDSAALWILILVEVLELERAAAGISLNGEGEDSDVYWSSPDHLTQIHELIIKHDSSQYACIFLSWAFILSKLDQVTNGGKDAPPAYTKFISSILPQIDRSYSKDREPVHVLMTKTCLDPDAGLFQLLLTLLTNTPLFVASLAWKTGSAITDPNAVAFRSVLKGLIVALLELVPVELIPQFDAFVEVWVALFGGSESRSVGGICDQYWQTDWAASLSRRAILEVARSRFPVQPRPLLRLLRAMSGAGSLENASDTMAAQPLTEDRAKCSANVFAYFHQLSTYTTVVPSSACTGGHALYEKLPERYVASGVSTGLTYANLRSLKLPGGSTLPIKSLGRPLNGDTGDFVAILWKHEHSGWKVLLEILTDYVNRRRLYSGGSSHHDVSFGKRGDPKVTALKLEDIHVEMDPAGDEDVIIDALDLIRGVAHDNPEIAEEILTVLESGDHVVAHSTTESTPPDLVQLTTMILKRPCLAHHLNIEHLLELPSSRRLSVFFRLC</sequence>
<dbReference type="PANTHER" id="PTHR31431">
    <property type="entry name" value="NUCLEOPORIN NUP188 HOMOLOG"/>
    <property type="match status" value="1"/>
</dbReference>
<accession>A0AAW0GXR8</accession>
<dbReference type="GO" id="GO:0006405">
    <property type="term" value="P:RNA export from nucleus"/>
    <property type="evidence" value="ECO:0007669"/>
    <property type="project" value="TreeGrafter"/>
</dbReference>
<dbReference type="InterPro" id="IPR018864">
    <property type="entry name" value="Nucleoporin_Nup188_N"/>
</dbReference>
<dbReference type="InterPro" id="IPR044840">
    <property type="entry name" value="Nup188"/>
</dbReference>
<dbReference type="Pfam" id="PF10487">
    <property type="entry name" value="Nup188_N"/>
    <property type="match status" value="1"/>
</dbReference>
<dbReference type="EMBL" id="JASBNA010000001">
    <property type="protein sequence ID" value="KAK7696065.1"/>
    <property type="molecule type" value="Genomic_DNA"/>
</dbReference>
<evidence type="ECO:0000259" key="1">
    <source>
        <dbReference type="Pfam" id="PF10487"/>
    </source>
</evidence>